<dbReference type="SUPFAM" id="SSF51569">
    <property type="entry name" value="Aldolase"/>
    <property type="match status" value="1"/>
</dbReference>
<proteinExistence type="inferred from homology"/>
<dbReference type="PANTHER" id="PTHR30246:SF1">
    <property type="entry name" value="2-DEHYDRO-3-DEOXY-6-PHOSPHOGALACTONATE ALDOLASE-RELATED"/>
    <property type="match status" value="1"/>
</dbReference>
<dbReference type="PANTHER" id="PTHR30246">
    <property type="entry name" value="2-KETO-3-DEOXY-6-PHOSPHOGLUCONATE ALDOLASE"/>
    <property type="match status" value="1"/>
</dbReference>
<evidence type="ECO:0000256" key="4">
    <source>
        <dbReference type="ARBA" id="ARBA00011233"/>
    </source>
</evidence>
<comment type="pathway">
    <text evidence="2">Carbohydrate acid metabolism; 2-dehydro-3-deoxy-D-gluconate degradation; D-glyceraldehyde 3-phosphate and pyruvate from 2-dehydro-3-deoxy-D-gluconate: step 2/2.</text>
</comment>
<evidence type="ECO:0000313" key="8">
    <source>
        <dbReference type="EMBL" id="KUN16284.1"/>
    </source>
</evidence>
<dbReference type="GO" id="GO:0008675">
    <property type="term" value="F:2-dehydro-3-deoxy-phosphogluconate aldolase activity"/>
    <property type="evidence" value="ECO:0007669"/>
    <property type="project" value="UniProtKB-EC"/>
</dbReference>
<dbReference type="Gene3D" id="3.20.20.70">
    <property type="entry name" value="Aldolase class I"/>
    <property type="match status" value="1"/>
</dbReference>
<dbReference type="NCBIfam" id="TIGR01182">
    <property type="entry name" value="eda"/>
    <property type="match status" value="1"/>
</dbReference>
<dbReference type="InterPro" id="IPR000887">
    <property type="entry name" value="Aldlse_KDPG_KHG"/>
</dbReference>
<dbReference type="PROSITE" id="PS00159">
    <property type="entry name" value="ALDOLASE_KDPG_KHG_1"/>
    <property type="match status" value="1"/>
</dbReference>
<evidence type="ECO:0000256" key="1">
    <source>
        <dbReference type="ARBA" id="ARBA00000654"/>
    </source>
</evidence>
<comment type="similarity">
    <text evidence="3">Belongs to the KHG/KDPG aldolase family.</text>
</comment>
<name>A0A117Q9N2_STRCK</name>
<keyword evidence="6" id="KW-0456">Lyase</keyword>
<dbReference type="EMBL" id="LMWP01000057">
    <property type="protein sequence ID" value="KUN16284.1"/>
    <property type="molecule type" value="Genomic_DNA"/>
</dbReference>
<evidence type="ECO:0000256" key="6">
    <source>
        <dbReference type="ARBA" id="ARBA00023239"/>
    </source>
</evidence>
<keyword evidence="7" id="KW-0119">Carbohydrate metabolism</keyword>
<comment type="caution">
    <text evidence="8">The sequence shown here is derived from an EMBL/GenBank/DDBJ whole genome shotgun (WGS) entry which is preliminary data.</text>
</comment>
<dbReference type="RefSeq" id="WP_059266670.1">
    <property type="nucleotide sequence ID" value="NZ_KQ948374.1"/>
</dbReference>
<evidence type="ECO:0000313" key="9">
    <source>
        <dbReference type="Proteomes" id="UP000053398"/>
    </source>
</evidence>
<comment type="catalytic activity">
    <reaction evidence="1">
        <text>2-dehydro-3-deoxy-6-phospho-D-gluconate = D-glyceraldehyde 3-phosphate + pyruvate</text>
        <dbReference type="Rhea" id="RHEA:17089"/>
        <dbReference type="ChEBI" id="CHEBI:15361"/>
        <dbReference type="ChEBI" id="CHEBI:57569"/>
        <dbReference type="ChEBI" id="CHEBI:59776"/>
        <dbReference type="EC" id="4.1.2.14"/>
    </reaction>
</comment>
<dbReference type="AlphaFoldDB" id="A0A117Q9N2"/>
<evidence type="ECO:0000256" key="3">
    <source>
        <dbReference type="ARBA" id="ARBA00006906"/>
    </source>
</evidence>
<dbReference type="InterPro" id="IPR013785">
    <property type="entry name" value="Aldolase_TIM"/>
</dbReference>
<dbReference type="Pfam" id="PF01081">
    <property type="entry name" value="Aldolase"/>
    <property type="match status" value="1"/>
</dbReference>
<accession>A0A117Q9N2</accession>
<protein>
    <recommendedName>
        <fullName evidence="5">2-dehydro-3-deoxy-phosphogluconate aldolase</fullName>
        <ecNumber evidence="5">4.1.2.14</ecNumber>
    </recommendedName>
</protein>
<gene>
    <name evidence="8" type="ORF">AQJ11_40015</name>
</gene>
<dbReference type="CDD" id="cd00452">
    <property type="entry name" value="KDPG_aldolase"/>
    <property type="match status" value="1"/>
</dbReference>
<sequence length="219" mass="22683">MNSSHLLEHLHRLRVVPVVTLPDVRQADPLGETLLEAGLPVAEITFRTGAARDGIAALRLRHPDLLVGAGTVLDRATVDRALDAGAQFIVAPGFNPDVVDHCLRLNVPVVPGVNNPTGIEAALARGLSLVKYFPAEASGGLRLLDAMAAPYDRVSFMPTGGVTPDNLGDYLSRPCVAACGGTWIAGASLLAEGDFAAIADNARRAVEIAAARPGAATAS</sequence>
<dbReference type="InterPro" id="IPR031337">
    <property type="entry name" value="KDPG/KHG_AS_1"/>
</dbReference>
<comment type="subunit">
    <text evidence="4">Homotrimer.</text>
</comment>
<organism evidence="8 9">
    <name type="scientific">Streptomyces corchorusii</name>
    <name type="common">Streptomyces chibaensis</name>
    <dbReference type="NCBI Taxonomy" id="1903"/>
    <lineage>
        <taxon>Bacteria</taxon>
        <taxon>Bacillati</taxon>
        <taxon>Actinomycetota</taxon>
        <taxon>Actinomycetes</taxon>
        <taxon>Kitasatosporales</taxon>
        <taxon>Streptomycetaceae</taxon>
        <taxon>Streptomyces</taxon>
    </lineage>
</organism>
<reference evidence="8 9" key="1">
    <citation type="submission" date="2015-10" db="EMBL/GenBank/DDBJ databases">
        <title>Draft genome sequence of Streptomyces corchorusii DSM 40340, type strain for the species Streptomyces corchorusii.</title>
        <authorList>
            <person name="Ruckert C."/>
            <person name="Winkler A."/>
            <person name="Kalinowski J."/>
            <person name="Kampfer P."/>
            <person name="Glaeser S."/>
        </authorList>
    </citation>
    <scope>NUCLEOTIDE SEQUENCE [LARGE SCALE GENOMIC DNA]</scope>
    <source>
        <strain evidence="8 9">DSM 40340</strain>
    </source>
</reference>
<evidence type="ECO:0000256" key="2">
    <source>
        <dbReference type="ARBA" id="ARBA00004736"/>
    </source>
</evidence>
<keyword evidence="9" id="KW-1185">Reference proteome</keyword>
<dbReference type="EC" id="4.1.2.14" evidence="5"/>
<evidence type="ECO:0000256" key="5">
    <source>
        <dbReference type="ARBA" id="ARBA00013063"/>
    </source>
</evidence>
<dbReference type="Proteomes" id="UP000053398">
    <property type="component" value="Unassembled WGS sequence"/>
</dbReference>
<evidence type="ECO:0000256" key="7">
    <source>
        <dbReference type="ARBA" id="ARBA00023277"/>
    </source>
</evidence>